<feature type="region of interest" description="Disordered" evidence="1">
    <location>
        <begin position="122"/>
        <end position="333"/>
    </location>
</feature>
<feature type="compositionally biased region" description="Basic and acidic residues" evidence="1">
    <location>
        <begin position="304"/>
        <end position="327"/>
    </location>
</feature>
<sequence>MPFPTALNAEVDLLRHHGLQAVMQDIDRDATAALASSVDAHSYEPYVKDLPGKHVPPLKLEGPMAVFSLTDLLMRDNINVTQIRPLDPAVLRNAVCELRPGALLGVDSSYLGHRPSLQITAKSGGTATLPSQLTGALPHTPPTSTAPSVAAPVQAQAAPPPASRQAHTQSSTTFTFPKLHISHNSANSSPFTAGTSPAQQKPPTSQSTQTAPTHPSQPSQLVQPLRPTQPPQPQPIRPTQTPPPAQPIRPTQPSQTSQSIRPTQPSQTVQPTVPPPPSGSQLKIKLKMSFASNPAVQQSSPAPLDDHAKAKRKGEPDGSIKPTEEVKNKKKKK</sequence>
<evidence type="ECO:0000313" key="2">
    <source>
        <dbReference type="EMBL" id="KXS21065.1"/>
    </source>
</evidence>
<evidence type="ECO:0000256" key="1">
    <source>
        <dbReference type="SAM" id="MobiDB-lite"/>
    </source>
</evidence>
<gene>
    <name evidence="2" type="ORF">M427DRAFT_51353</name>
</gene>
<accession>A0A139AX73</accession>
<feature type="compositionally biased region" description="Low complexity" evidence="1">
    <location>
        <begin position="262"/>
        <end position="271"/>
    </location>
</feature>
<evidence type="ECO:0000313" key="3">
    <source>
        <dbReference type="Proteomes" id="UP000070544"/>
    </source>
</evidence>
<dbReference type="AlphaFoldDB" id="A0A139AX73"/>
<dbReference type="Proteomes" id="UP000070544">
    <property type="component" value="Unassembled WGS sequence"/>
</dbReference>
<feature type="compositionally biased region" description="Polar residues" evidence="1">
    <location>
        <begin position="182"/>
        <end position="194"/>
    </location>
</feature>
<feature type="compositionally biased region" description="Polar residues" evidence="1">
    <location>
        <begin position="122"/>
        <end position="134"/>
    </location>
</feature>
<reference evidence="2 3" key="1">
    <citation type="journal article" date="2015" name="Genome Biol. Evol.">
        <title>Phylogenomic analyses indicate that early fungi evolved digesting cell walls of algal ancestors of land plants.</title>
        <authorList>
            <person name="Chang Y."/>
            <person name="Wang S."/>
            <person name="Sekimoto S."/>
            <person name="Aerts A.L."/>
            <person name="Choi C."/>
            <person name="Clum A."/>
            <person name="LaButti K.M."/>
            <person name="Lindquist E.A."/>
            <person name="Yee Ngan C."/>
            <person name="Ohm R.A."/>
            <person name="Salamov A.A."/>
            <person name="Grigoriev I.V."/>
            <person name="Spatafora J.W."/>
            <person name="Berbee M.L."/>
        </authorList>
    </citation>
    <scope>NUCLEOTIDE SEQUENCE [LARGE SCALE GENOMIC DNA]</scope>
    <source>
        <strain evidence="2 3">JEL478</strain>
    </source>
</reference>
<protein>
    <submittedName>
        <fullName evidence="2">Uncharacterized protein</fullName>
    </submittedName>
</protein>
<keyword evidence="3" id="KW-1185">Reference proteome</keyword>
<dbReference type="EMBL" id="KQ965733">
    <property type="protein sequence ID" value="KXS21065.1"/>
    <property type="molecule type" value="Genomic_DNA"/>
</dbReference>
<feature type="compositionally biased region" description="Low complexity" evidence="1">
    <location>
        <begin position="142"/>
        <end position="157"/>
    </location>
</feature>
<feature type="compositionally biased region" description="Polar residues" evidence="1">
    <location>
        <begin position="165"/>
        <end position="175"/>
    </location>
</feature>
<organism evidence="2 3">
    <name type="scientific">Gonapodya prolifera (strain JEL478)</name>
    <name type="common">Monoblepharis prolifera</name>
    <dbReference type="NCBI Taxonomy" id="1344416"/>
    <lineage>
        <taxon>Eukaryota</taxon>
        <taxon>Fungi</taxon>
        <taxon>Fungi incertae sedis</taxon>
        <taxon>Chytridiomycota</taxon>
        <taxon>Chytridiomycota incertae sedis</taxon>
        <taxon>Monoblepharidomycetes</taxon>
        <taxon>Monoblepharidales</taxon>
        <taxon>Gonapodyaceae</taxon>
        <taxon>Gonapodya</taxon>
    </lineage>
</organism>
<feature type="compositionally biased region" description="Polar residues" evidence="1">
    <location>
        <begin position="290"/>
        <end position="301"/>
    </location>
</feature>
<feature type="compositionally biased region" description="Low complexity" evidence="1">
    <location>
        <begin position="195"/>
        <end position="226"/>
    </location>
</feature>
<name>A0A139AX73_GONPJ</name>
<feature type="compositionally biased region" description="Pro residues" evidence="1">
    <location>
        <begin position="227"/>
        <end position="247"/>
    </location>
</feature>
<proteinExistence type="predicted"/>
<dbReference type="OrthoDB" id="10634617at2759"/>